<comment type="domain">
    <text evidence="8">The N-terminal domain determines nucleotide recognition and specific binding, while the C-terminal domain determines the specific binding to the target protein.</text>
</comment>
<dbReference type="GO" id="GO:0061603">
    <property type="term" value="F:molybdenum cofactor guanylyltransferase activity"/>
    <property type="evidence" value="ECO:0007669"/>
    <property type="project" value="UniProtKB-EC"/>
</dbReference>
<comment type="caution">
    <text evidence="8">Lacks conserved residue(s) required for the propagation of feature annotation.</text>
</comment>
<dbReference type="Proteomes" id="UP000481033">
    <property type="component" value="Unassembled WGS sequence"/>
</dbReference>
<dbReference type="GO" id="GO:0006777">
    <property type="term" value="P:Mo-molybdopterin cofactor biosynthetic process"/>
    <property type="evidence" value="ECO:0007669"/>
    <property type="project" value="UniProtKB-KW"/>
</dbReference>
<keyword evidence="7 8" id="KW-0501">Molybdenum cofactor biosynthesis</keyword>
<evidence type="ECO:0000256" key="7">
    <source>
        <dbReference type="ARBA" id="ARBA00023150"/>
    </source>
</evidence>
<dbReference type="RefSeq" id="WP_163699988.1">
    <property type="nucleotide sequence ID" value="NZ_QXHD01000004.1"/>
</dbReference>
<dbReference type="NCBIfam" id="NF002741">
    <property type="entry name" value="PRK02726.1"/>
    <property type="match status" value="1"/>
</dbReference>
<evidence type="ECO:0000256" key="2">
    <source>
        <dbReference type="ARBA" id="ARBA00022679"/>
    </source>
</evidence>
<evidence type="ECO:0000256" key="4">
    <source>
        <dbReference type="ARBA" id="ARBA00022741"/>
    </source>
</evidence>
<keyword evidence="3 8" id="KW-0479">Metal-binding</keyword>
<dbReference type="InterPro" id="IPR029044">
    <property type="entry name" value="Nucleotide-diphossugar_trans"/>
</dbReference>
<dbReference type="PANTHER" id="PTHR19136">
    <property type="entry name" value="MOLYBDENUM COFACTOR GUANYLYLTRANSFERASE"/>
    <property type="match status" value="1"/>
</dbReference>
<feature type="binding site" evidence="8">
    <location>
        <position position="128"/>
    </location>
    <ligand>
        <name>GTP</name>
        <dbReference type="ChEBI" id="CHEBI:37565"/>
    </ligand>
</feature>
<dbReference type="HAMAP" id="MF_00316">
    <property type="entry name" value="MobA"/>
    <property type="match status" value="1"/>
</dbReference>
<feature type="binding site" evidence="8">
    <location>
        <position position="34"/>
    </location>
    <ligand>
        <name>GTP</name>
        <dbReference type="ChEBI" id="CHEBI:37565"/>
    </ligand>
</feature>
<name>A0A6M0RNI1_9CYAN</name>
<evidence type="ECO:0000313" key="10">
    <source>
        <dbReference type="EMBL" id="NEZ57827.1"/>
    </source>
</evidence>
<dbReference type="CDD" id="cd02503">
    <property type="entry name" value="MobA"/>
    <property type="match status" value="1"/>
</dbReference>
<evidence type="ECO:0000256" key="8">
    <source>
        <dbReference type="HAMAP-Rule" id="MF_00316"/>
    </source>
</evidence>
<dbReference type="GO" id="GO:0005737">
    <property type="term" value="C:cytoplasm"/>
    <property type="evidence" value="ECO:0007669"/>
    <property type="project" value="UniProtKB-SubCell"/>
</dbReference>
<feature type="binding site" evidence="8">
    <location>
        <begin position="22"/>
        <end position="24"/>
    </location>
    <ligand>
        <name>GTP</name>
        <dbReference type="ChEBI" id="CHEBI:37565"/>
    </ligand>
</feature>
<evidence type="ECO:0000256" key="5">
    <source>
        <dbReference type="ARBA" id="ARBA00022842"/>
    </source>
</evidence>
<keyword evidence="1 8" id="KW-0963">Cytoplasm</keyword>
<comment type="similarity">
    <text evidence="8">Belongs to the MobA family.</text>
</comment>
<evidence type="ECO:0000256" key="1">
    <source>
        <dbReference type="ARBA" id="ARBA00022490"/>
    </source>
</evidence>
<keyword evidence="5 8" id="KW-0460">Magnesium</keyword>
<comment type="subcellular location">
    <subcellularLocation>
        <location evidence="8">Cytoplasm</location>
    </subcellularLocation>
</comment>
<dbReference type="GO" id="GO:0005525">
    <property type="term" value="F:GTP binding"/>
    <property type="evidence" value="ECO:0007669"/>
    <property type="project" value="UniProtKB-UniRule"/>
</dbReference>
<comment type="function">
    <text evidence="8">Transfers a GMP moiety from GTP to Mo-molybdopterin (Mo-MPT) cofactor (Moco or molybdenum cofactor) to form Mo-molybdopterin guanine dinucleotide (Mo-MGD) cofactor.</text>
</comment>
<keyword evidence="2 8" id="KW-0808">Transferase</keyword>
<dbReference type="AlphaFoldDB" id="A0A6M0RNI1"/>
<dbReference type="GO" id="GO:0046872">
    <property type="term" value="F:metal ion binding"/>
    <property type="evidence" value="ECO:0007669"/>
    <property type="project" value="UniProtKB-KW"/>
</dbReference>
<comment type="cofactor">
    <cofactor evidence="8">
        <name>Mg(2+)</name>
        <dbReference type="ChEBI" id="CHEBI:18420"/>
    </cofactor>
</comment>
<feature type="binding site" evidence="8">
    <location>
        <position position="128"/>
    </location>
    <ligand>
        <name>Mg(2+)</name>
        <dbReference type="ChEBI" id="CHEBI:18420"/>
    </ligand>
</feature>
<evidence type="ECO:0000313" key="11">
    <source>
        <dbReference type="Proteomes" id="UP000481033"/>
    </source>
</evidence>
<dbReference type="EC" id="2.7.7.77" evidence="8"/>
<proteinExistence type="inferred from homology"/>
<dbReference type="Pfam" id="PF12804">
    <property type="entry name" value="NTP_transf_3"/>
    <property type="match status" value="1"/>
</dbReference>
<keyword evidence="6 8" id="KW-0342">GTP-binding</keyword>
<dbReference type="InterPro" id="IPR013482">
    <property type="entry name" value="Molybde_CF_guanTrfase"/>
</dbReference>
<dbReference type="SUPFAM" id="SSF53448">
    <property type="entry name" value="Nucleotide-diphospho-sugar transferases"/>
    <property type="match status" value="1"/>
</dbReference>
<organism evidence="10 11">
    <name type="scientific">Adonisia turfae CCMR0081</name>
    <dbReference type="NCBI Taxonomy" id="2292702"/>
    <lineage>
        <taxon>Bacteria</taxon>
        <taxon>Bacillati</taxon>
        <taxon>Cyanobacteriota</taxon>
        <taxon>Adonisia</taxon>
        <taxon>Adonisia turfae</taxon>
    </lineage>
</organism>
<feature type="domain" description="MobA-like NTP transferase" evidence="9">
    <location>
        <begin position="19"/>
        <end position="190"/>
    </location>
</feature>
<protein>
    <recommendedName>
        <fullName evidence="8">Probable molybdenum cofactor guanylyltransferase</fullName>
        <shortName evidence="8">MoCo guanylyltransferase</shortName>
        <ecNumber evidence="8">2.7.7.77</ecNumber>
    </recommendedName>
    <alternativeName>
        <fullName evidence="8">GTP:molybdopterin guanylyltransferase</fullName>
    </alternativeName>
    <alternativeName>
        <fullName evidence="8">Mo-MPT guanylyltransferase</fullName>
    </alternativeName>
    <alternativeName>
        <fullName evidence="8">Molybdopterin guanylyltransferase</fullName>
    </alternativeName>
    <alternativeName>
        <fullName evidence="8">Molybdopterin-guanine dinucleotide synthase</fullName>
        <shortName evidence="8">MGD synthase</shortName>
    </alternativeName>
</protein>
<dbReference type="InterPro" id="IPR025877">
    <property type="entry name" value="MobA-like_NTP_Trfase"/>
</dbReference>
<keyword evidence="4 8" id="KW-0547">Nucleotide-binding</keyword>
<evidence type="ECO:0000259" key="9">
    <source>
        <dbReference type="Pfam" id="PF12804"/>
    </source>
</evidence>
<comment type="caution">
    <text evidence="10">The sequence shown here is derived from an EMBL/GenBank/DDBJ whole genome shotgun (WGS) entry which is preliminary data.</text>
</comment>
<reference evidence="10 11" key="1">
    <citation type="journal article" date="2020" name="Microb. Ecol.">
        <title>Ecogenomics of the Marine Benthic Filamentous Cyanobacterium Adonisia.</title>
        <authorList>
            <person name="Walter J.M."/>
            <person name="Coutinho F.H."/>
            <person name="Leomil L."/>
            <person name="Hargreaves P.I."/>
            <person name="Campeao M.E."/>
            <person name="Vieira V.V."/>
            <person name="Silva B.S."/>
            <person name="Fistarol G.O."/>
            <person name="Salomon P.S."/>
            <person name="Sawabe T."/>
            <person name="Mino S."/>
            <person name="Hosokawa M."/>
            <person name="Miyashita H."/>
            <person name="Maruyama F."/>
            <person name="van Verk M.C."/>
            <person name="Dutilh B.E."/>
            <person name="Thompson C.C."/>
            <person name="Thompson F.L."/>
        </authorList>
    </citation>
    <scope>NUCLEOTIDE SEQUENCE [LARGE SCALE GENOMIC DNA]</scope>
    <source>
        <strain evidence="10 11">CCMR0081</strain>
    </source>
</reference>
<gene>
    <name evidence="8" type="primary">mobA</name>
    <name evidence="10" type="ORF">DXZ20_19695</name>
</gene>
<evidence type="ECO:0000256" key="6">
    <source>
        <dbReference type="ARBA" id="ARBA00023134"/>
    </source>
</evidence>
<keyword evidence="11" id="KW-1185">Reference proteome</keyword>
<sequence>MNGDCDVNQSVHDGHRTAALVLAGGRSSRMGQDKALLTLPMAGQTGEALTLLQQTCSVAERCAAHTYVLTPWPAKYASRLTSTVILLKEEAAGAGPLVALAQGWSMILAQSQRRDQEIPDWLLLLACDMPALDTTTIQQWQEQLKTIDENAIATLPKAGDRWEPLCGFYHRRCIPSLNKALADNIRSFQRWLATETIVPLSSADSNMLRNCNTPVQWQQFLDFINARNP</sequence>
<comment type="catalytic activity">
    <reaction evidence="8">
        <text>Mo-molybdopterin + GTP + H(+) = Mo-molybdopterin guanine dinucleotide + diphosphate</text>
        <dbReference type="Rhea" id="RHEA:34243"/>
        <dbReference type="ChEBI" id="CHEBI:15378"/>
        <dbReference type="ChEBI" id="CHEBI:33019"/>
        <dbReference type="ChEBI" id="CHEBI:37565"/>
        <dbReference type="ChEBI" id="CHEBI:71302"/>
        <dbReference type="ChEBI" id="CHEBI:71310"/>
        <dbReference type="EC" id="2.7.7.77"/>
    </reaction>
</comment>
<dbReference type="EMBL" id="QXHD01000004">
    <property type="protein sequence ID" value="NEZ57827.1"/>
    <property type="molecule type" value="Genomic_DNA"/>
</dbReference>
<dbReference type="PANTHER" id="PTHR19136:SF81">
    <property type="entry name" value="MOLYBDENUM COFACTOR GUANYLYLTRANSFERASE"/>
    <property type="match status" value="1"/>
</dbReference>
<keyword evidence="10" id="KW-0548">Nucleotidyltransferase</keyword>
<accession>A0A6M0RNI1</accession>
<evidence type="ECO:0000256" key="3">
    <source>
        <dbReference type="ARBA" id="ARBA00022723"/>
    </source>
</evidence>
<dbReference type="Gene3D" id="3.90.550.10">
    <property type="entry name" value="Spore Coat Polysaccharide Biosynthesis Protein SpsA, Chain A"/>
    <property type="match status" value="1"/>
</dbReference>